<organism evidence="1 2">
    <name type="scientific">Rhodanobacter caeni</name>
    <dbReference type="NCBI Taxonomy" id="657654"/>
    <lineage>
        <taxon>Bacteria</taxon>
        <taxon>Pseudomonadati</taxon>
        <taxon>Pseudomonadota</taxon>
        <taxon>Gammaproteobacteria</taxon>
        <taxon>Lysobacterales</taxon>
        <taxon>Rhodanobacteraceae</taxon>
        <taxon>Rhodanobacter</taxon>
    </lineage>
</organism>
<dbReference type="Proteomes" id="UP001500657">
    <property type="component" value="Unassembled WGS sequence"/>
</dbReference>
<name>A0ABN0UHG9_9GAMM</name>
<evidence type="ECO:0000313" key="1">
    <source>
        <dbReference type="EMBL" id="GAA0250722.1"/>
    </source>
</evidence>
<accession>A0ABN0UHG9</accession>
<evidence type="ECO:0000313" key="2">
    <source>
        <dbReference type="Proteomes" id="UP001500657"/>
    </source>
</evidence>
<keyword evidence="2" id="KW-1185">Reference proteome</keyword>
<dbReference type="RefSeq" id="WP_343881802.1">
    <property type="nucleotide sequence ID" value="NZ_BAAAFO010000002.1"/>
</dbReference>
<protein>
    <recommendedName>
        <fullName evidence="3">PLD phosphodiesterase domain-containing protein</fullName>
    </recommendedName>
</protein>
<sequence length="644" mass="73121">MKLLDSFRQQVGSLGPLRRAWFTTFNLSIPFFETHVLPELLQGDADPPSNRMDYENMQLQLAERDIDLRVFCDLRMMEADQLKRTALRVHGVLPGWLGLDGFGKESLFHPKVIYLEDESGRMVLGAGSANLSVSGWGRNQEVFSFHAVSNDVQYQQIKRFFNPLFAAAGLGEALGVRRQFKGDDQVWRFAHSFERESFLQLLLADTQAERLTVWSPYFSRDLAGLIDKIRALAGEAIHFSIVPDRVANQHLRTKWSEAIAKLLKGRVLSFHDRPSPRADKIEMTHAKLWLATGRRARLAVGSWNCTEPGSASFDLRNVEAGILLDVPPSTQIAGKPLNLGASDFGTDEMLQDDELELPPYPLPFKLQVSFDWAQGRYDVQGRLYEEIHGAGYEIGLPGLKQRLSLAWKRNRKEGAWPLETIDPSKLEVADNEALLADHGYEVWRDDSLEYRGLVLETEQAHRRAHGYDSLKDLLNDLIDGVEPGSSGKPRLRPVLRNDDVPEDDPLLPAFASEGDGLSYFRLFHAFEQFRQRLRKVDSRDDLELLLFVQAGSLQELVGKVREQLVAPGSSPVFNWFLLQEADSLYAAALEAHARTREKYARAVPPEGGKWTSLKPDKRMVKLPREIRSNTKYMRQLREACRYGR</sequence>
<proteinExistence type="predicted"/>
<comment type="caution">
    <text evidence="1">The sequence shown here is derived from an EMBL/GenBank/DDBJ whole genome shotgun (WGS) entry which is preliminary data.</text>
</comment>
<reference evidence="1 2" key="1">
    <citation type="journal article" date="2019" name="Int. J. Syst. Evol. Microbiol.">
        <title>The Global Catalogue of Microorganisms (GCM) 10K type strain sequencing project: providing services to taxonomists for standard genome sequencing and annotation.</title>
        <authorList>
            <consortium name="The Broad Institute Genomics Platform"/>
            <consortium name="The Broad Institute Genome Sequencing Center for Infectious Disease"/>
            <person name="Wu L."/>
            <person name="Ma J."/>
        </authorList>
    </citation>
    <scope>NUCLEOTIDE SEQUENCE [LARGE SCALE GENOMIC DNA]</scope>
    <source>
        <strain evidence="1 2">JCM 16242</strain>
    </source>
</reference>
<gene>
    <name evidence="1" type="ORF">GCM10009126_15230</name>
</gene>
<dbReference type="Gene3D" id="3.30.870.10">
    <property type="entry name" value="Endonuclease Chain A"/>
    <property type="match status" value="2"/>
</dbReference>
<dbReference type="EMBL" id="BAAAFO010000002">
    <property type="protein sequence ID" value="GAA0250722.1"/>
    <property type="molecule type" value="Genomic_DNA"/>
</dbReference>
<evidence type="ECO:0008006" key="3">
    <source>
        <dbReference type="Google" id="ProtNLM"/>
    </source>
</evidence>